<keyword evidence="2" id="KW-1185">Reference proteome</keyword>
<dbReference type="AlphaFoldDB" id="A0A6P0CG77"/>
<sequence>MNRTFIFDLCNTAFYAKDVTGQSLRTVIGGFHMLRAEYPLVDETIDWF</sequence>
<reference evidence="1 2" key="1">
    <citation type="submission" date="2020-01" db="EMBL/GenBank/DDBJ databases">
        <title>Sulfitobacter sediminilitoris sp. nov., isolated from a tidal flat.</title>
        <authorList>
            <person name="Park S."/>
            <person name="Yoon J.-H."/>
        </authorList>
    </citation>
    <scope>NUCLEOTIDE SEQUENCE [LARGE SCALE GENOMIC DNA]</scope>
    <source>
        <strain evidence="1 2">JBTF-M27</strain>
    </source>
</reference>
<dbReference type="EMBL" id="JAABNT010000027">
    <property type="protein sequence ID" value="NEK24927.1"/>
    <property type="molecule type" value="Genomic_DNA"/>
</dbReference>
<proteinExistence type="predicted"/>
<name>A0A6P0CG77_9RHOB</name>
<evidence type="ECO:0000313" key="2">
    <source>
        <dbReference type="Proteomes" id="UP000468591"/>
    </source>
</evidence>
<organism evidence="1 2">
    <name type="scientific">Sulfitobacter sediminilitoris</name>
    <dbReference type="NCBI Taxonomy" id="2698830"/>
    <lineage>
        <taxon>Bacteria</taxon>
        <taxon>Pseudomonadati</taxon>
        <taxon>Pseudomonadota</taxon>
        <taxon>Alphaproteobacteria</taxon>
        <taxon>Rhodobacterales</taxon>
        <taxon>Roseobacteraceae</taxon>
        <taxon>Sulfitobacter</taxon>
    </lineage>
</organism>
<dbReference type="RefSeq" id="WP_164356038.1">
    <property type="nucleotide sequence ID" value="NZ_JAABNT010000027.1"/>
</dbReference>
<gene>
    <name evidence="1" type="ORF">GV827_21385</name>
</gene>
<comment type="caution">
    <text evidence="1">The sequence shown here is derived from an EMBL/GenBank/DDBJ whole genome shotgun (WGS) entry which is preliminary data.</text>
</comment>
<evidence type="ECO:0000313" key="1">
    <source>
        <dbReference type="EMBL" id="NEK24927.1"/>
    </source>
</evidence>
<accession>A0A6P0CG77</accession>
<dbReference type="Proteomes" id="UP000468591">
    <property type="component" value="Unassembled WGS sequence"/>
</dbReference>
<protein>
    <submittedName>
        <fullName evidence="1">Uncharacterized protein</fullName>
    </submittedName>
</protein>